<gene>
    <name evidence="6" type="ORF">GCM10009744_63940</name>
</gene>
<dbReference type="InterPro" id="IPR006638">
    <property type="entry name" value="Elp3/MiaA/NifB-like_rSAM"/>
</dbReference>
<dbReference type="SFLD" id="SFLDG01067">
    <property type="entry name" value="SPASM/twitch_domain_containing"/>
    <property type="match status" value="1"/>
</dbReference>
<sequence>MELTGQSPRHAAVSRGLFLLVNTYCDIACSYCFYTTDHEARDDDILTVATAELVDRLRTFHFGSVILSGGDPLNRASKAATIPLVRDLINSGLRVIINTSAAFLTDDDCQNLAEARPTRVDISIDSVNARVHNLLRGRHTDTVAAIRKLVALGVPVQTTTVVTGANVDHVAETVSALEQQGVTRATIQPAFLPATLPDTSFGRRADALRLTVTDELRAWLRQRAASAPDPDAAEAYHALWDQHWGTGELHTSLTPFCVMGKTLYVCAADGSLTGCFHRPDVELGNLFTSDADMLEVALRTNELTRHALPSCAGPHCVSLFEGPRAWRRADHEEASVAAQHL</sequence>
<reference evidence="6 7" key="1">
    <citation type="journal article" date="2019" name="Int. J. Syst. Evol. Microbiol.">
        <title>The Global Catalogue of Microorganisms (GCM) 10K type strain sequencing project: providing services to taxonomists for standard genome sequencing and annotation.</title>
        <authorList>
            <consortium name="The Broad Institute Genomics Platform"/>
            <consortium name="The Broad Institute Genome Sequencing Center for Infectious Disease"/>
            <person name="Wu L."/>
            <person name="Ma J."/>
        </authorList>
    </citation>
    <scope>NUCLEOTIDE SEQUENCE [LARGE SCALE GENOMIC DNA]</scope>
    <source>
        <strain evidence="6 7">JCM 14306</strain>
    </source>
</reference>
<evidence type="ECO:0000313" key="6">
    <source>
        <dbReference type="EMBL" id="GAA1661414.1"/>
    </source>
</evidence>
<dbReference type="PANTHER" id="PTHR11228">
    <property type="entry name" value="RADICAL SAM DOMAIN PROTEIN"/>
    <property type="match status" value="1"/>
</dbReference>
<dbReference type="CDD" id="cd01335">
    <property type="entry name" value="Radical_SAM"/>
    <property type="match status" value="1"/>
</dbReference>
<keyword evidence="1" id="KW-0949">S-adenosyl-L-methionine</keyword>
<dbReference type="EMBL" id="BAAANE010000016">
    <property type="protein sequence ID" value="GAA1661414.1"/>
    <property type="molecule type" value="Genomic_DNA"/>
</dbReference>
<keyword evidence="2" id="KW-0479">Metal-binding</keyword>
<evidence type="ECO:0000256" key="2">
    <source>
        <dbReference type="ARBA" id="ARBA00022723"/>
    </source>
</evidence>
<evidence type="ECO:0000256" key="3">
    <source>
        <dbReference type="ARBA" id="ARBA00023004"/>
    </source>
</evidence>
<organism evidence="6 7">
    <name type="scientific">Kribbella alba</name>
    <dbReference type="NCBI Taxonomy" id="190197"/>
    <lineage>
        <taxon>Bacteria</taxon>
        <taxon>Bacillati</taxon>
        <taxon>Actinomycetota</taxon>
        <taxon>Actinomycetes</taxon>
        <taxon>Propionibacteriales</taxon>
        <taxon>Kribbellaceae</taxon>
        <taxon>Kribbella</taxon>
    </lineage>
</organism>
<keyword evidence="4" id="KW-0411">Iron-sulfur</keyword>
<keyword evidence="3" id="KW-0408">Iron</keyword>
<dbReference type="Gene3D" id="3.20.20.70">
    <property type="entry name" value="Aldolase class I"/>
    <property type="match status" value="1"/>
</dbReference>
<evidence type="ECO:0000256" key="1">
    <source>
        <dbReference type="ARBA" id="ARBA00022691"/>
    </source>
</evidence>
<dbReference type="SUPFAM" id="SSF102114">
    <property type="entry name" value="Radical SAM enzymes"/>
    <property type="match status" value="1"/>
</dbReference>
<comment type="caution">
    <text evidence="6">The sequence shown here is derived from an EMBL/GenBank/DDBJ whole genome shotgun (WGS) entry which is preliminary data.</text>
</comment>
<evidence type="ECO:0000259" key="5">
    <source>
        <dbReference type="PROSITE" id="PS51918"/>
    </source>
</evidence>
<evidence type="ECO:0000313" key="7">
    <source>
        <dbReference type="Proteomes" id="UP001501319"/>
    </source>
</evidence>
<dbReference type="SMART" id="SM00729">
    <property type="entry name" value="Elp3"/>
    <property type="match status" value="1"/>
</dbReference>
<dbReference type="InterPro" id="IPR050377">
    <property type="entry name" value="Radical_SAM_PqqE_MftC-like"/>
</dbReference>
<proteinExistence type="predicted"/>
<dbReference type="PROSITE" id="PS51918">
    <property type="entry name" value="RADICAL_SAM"/>
    <property type="match status" value="1"/>
</dbReference>
<dbReference type="PANTHER" id="PTHR11228:SF7">
    <property type="entry name" value="PQQA PEPTIDE CYCLASE"/>
    <property type="match status" value="1"/>
</dbReference>
<dbReference type="Pfam" id="PF04055">
    <property type="entry name" value="Radical_SAM"/>
    <property type="match status" value="1"/>
</dbReference>
<accession>A0ABN2FYB7</accession>
<dbReference type="InterPro" id="IPR058240">
    <property type="entry name" value="rSAM_sf"/>
</dbReference>
<dbReference type="SFLD" id="SFLDS00029">
    <property type="entry name" value="Radical_SAM"/>
    <property type="match status" value="1"/>
</dbReference>
<keyword evidence="7" id="KW-1185">Reference proteome</keyword>
<dbReference type="Proteomes" id="UP001501319">
    <property type="component" value="Unassembled WGS sequence"/>
</dbReference>
<evidence type="ECO:0000256" key="4">
    <source>
        <dbReference type="ARBA" id="ARBA00023014"/>
    </source>
</evidence>
<protein>
    <recommendedName>
        <fullName evidence="5">Radical SAM core domain-containing protein</fullName>
    </recommendedName>
</protein>
<dbReference type="InterPro" id="IPR013785">
    <property type="entry name" value="Aldolase_TIM"/>
</dbReference>
<name>A0ABN2FYB7_9ACTN</name>
<feature type="domain" description="Radical SAM core" evidence="5">
    <location>
        <begin position="11"/>
        <end position="221"/>
    </location>
</feature>
<dbReference type="InterPro" id="IPR007197">
    <property type="entry name" value="rSAM"/>
</dbReference>